<sequence>MHSSQSIFAAVVLKARHTRFQTYQARRDAFMEERVSPNPRVLRHIVHTDFAFHEQALPLCQEYVDCQVKETLEGYAFALPSTEELPREDISSPCSSTTYAMLRLGKLLVDFKEIKDRIFTDTDMDELVCICKAIEQHCK</sequence>
<proteinExistence type="predicted"/>
<evidence type="ECO:0000313" key="1">
    <source>
        <dbReference type="EMBL" id="ETL32667.1"/>
    </source>
</evidence>
<dbReference type="Proteomes" id="UP000053864">
    <property type="component" value="Unassembled WGS sequence"/>
</dbReference>
<organism evidence="1">
    <name type="scientific">Phytophthora nicotianae</name>
    <name type="common">Potato buckeye rot agent</name>
    <name type="synonym">Phytophthora parasitica</name>
    <dbReference type="NCBI Taxonomy" id="4792"/>
    <lineage>
        <taxon>Eukaryota</taxon>
        <taxon>Sar</taxon>
        <taxon>Stramenopiles</taxon>
        <taxon>Oomycota</taxon>
        <taxon>Peronosporomycetes</taxon>
        <taxon>Peronosporales</taxon>
        <taxon>Peronosporaceae</taxon>
        <taxon>Phytophthora</taxon>
    </lineage>
</organism>
<dbReference type="EMBL" id="KI674782">
    <property type="protein sequence ID" value="ETL32667.1"/>
    <property type="molecule type" value="Genomic_DNA"/>
</dbReference>
<protein>
    <submittedName>
        <fullName evidence="1">Uncharacterized protein</fullName>
    </submittedName>
</protein>
<dbReference type="AlphaFoldDB" id="W2IGN3"/>
<accession>W2IGN3</accession>
<gene>
    <name evidence="1" type="ORF">L916_14784</name>
</gene>
<reference evidence="1" key="1">
    <citation type="submission" date="2013-11" db="EMBL/GenBank/DDBJ databases">
        <title>The Genome Sequence of Phytophthora parasitica CJ05E6.</title>
        <authorList>
            <consortium name="The Broad Institute Genomics Platform"/>
            <person name="Russ C."/>
            <person name="Tyler B."/>
            <person name="Panabieres F."/>
            <person name="Shan W."/>
            <person name="Tripathy S."/>
            <person name="Grunwald N."/>
            <person name="Machado M."/>
            <person name="Johnson C.S."/>
            <person name="Arredondo F."/>
            <person name="Hong C."/>
            <person name="Coffey M."/>
            <person name="Young S.K."/>
            <person name="Zeng Q."/>
            <person name="Gargeya S."/>
            <person name="Fitzgerald M."/>
            <person name="Abouelleil A."/>
            <person name="Alvarado L."/>
            <person name="Chapman S.B."/>
            <person name="Gainer-Dewar J."/>
            <person name="Goldberg J."/>
            <person name="Griggs A."/>
            <person name="Gujja S."/>
            <person name="Hansen M."/>
            <person name="Howarth C."/>
            <person name="Imamovic A."/>
            <person name="Ireland A."/>
            <person name="Larimer J."/>
            <person name="McCowan C."/>
            <person name="Murphy C."/>
            <person name="Pearson M."/>
            <person name="Poon T.W."/>
            <person name="Priest M."/>
            <person name="Roberts A."/>
            <person name="Saif S."/>
            <person name="Shea T."/>
            <person name="Sykes S."/>
            <person name="Wortman J."/>
            <person name="Nusbaum C."/>
            <person name="Birren B."/>
        </authorList>
    </citation>
    <scope>NUCLEOTIDE SEQUENCE [LARGE SCALE GENOMIC DNA]</scope>
    <source>
        <strain evidence="1">CJ05E6</strain>
    </source>
</reference>
<name>W2IGN3_PHYNI</name>
<dbReference type="VEuPathDB" id="FungiDB:PPTG_21386"/>